<dbReference type="Gene3D" id="3.60.21.10">
    <property type="match status" value="1"/>
</dbReference>
<feature type="domain" description="Bacterial surface antigen (D15)" evidence="5">
    <location>
        <begin position="907"/>
        <end position="1157"/>
    </location>
</feature>
<feature type="signal peptide" evidence="3">
    <location>
        <begin position="1"/>
        <end position="18"/>
    </location>
</feature>
<dbReference type="Pfam" id="PF00149">
    <property type="entry name" value="Metallophos"/>
    <property type="match status" value="1"/>
</dbReference>
<dbReference type="InterPro" id="IPR000184">
    <property type="entry name" value="Bac_surfAg_D15"/>
</dbReference>
<keyword evidence="7" id="KW-1185">Reference proteome</keyword>
<dbReference type="Pfam" id="PF01103">
    <property type="entry name" value="Omp85"/>
    <property type="match status" value="1"/>
</dbReference>
<dbReference type="GO" id="GO:0016787">
    <property type="term" value="F:hydrolase activity"/>
    <property type="evidence" value="ECO:0007669"/>
    <property type="project" value="InterPro"/>
</dbReference>
<accession>A0A3E2NTG8</accession>
<dbReference type="AlphaFoldDB" id="A0A3E2NTG8"/>
<evidence type="ECO:0000259" key="5">
    <source>
        <dbReference type="Pfam" id="PF01103"/>
    </source>
</evidence>
<evidence type="ECO:0000256" key="3">
    <source>
        <dbReference type="SAM" id="SignalP"/>
    </source>
</evidence>
<protein>
    <recommendedName>
        <fullName evidence="8">Calcineurin-like phosphoesterase domain-containing protein</fullName>
    </recommendedName>
</protein>
<keyword evidence="3" id="KW-0732">Signal</keyword>
<organism evidence="6 7">
    <name type="scientific">Mucilaginibacter terrenus</name>
    <dbReference type="NCBI Taxonomy" id="2482727"/>
    <lineage>
        <taxon>Bacteria</taxon>
        <taxon>Pseudomonadati</taxon>
        <taxon>Bacteroidota</taxon>
        <taxon>Sphingobacteriia</taxon>
        <taxon>Sphingobacteriales</taxon>
        <taxon>Sphingobacteriaceae</taxon>
        <taxon>Mucilaginibacter</taxon>
    </lineage>
</organism>
<evidence type="ECO:0000256" key="2">
    <source>
        <dbReference type="ARBA" id="ARBA00023136"/>
    </source>
</evidence>
<feature type="chain" id="PRO_5017825075" description="Calcineurin-like phosphoesterase domain-containing protein" evidence="3">
    <location>
        <begin position="19"/>
        <end position="1198"/>
    </location>
</feature>
<evidence type="ECO:0000259" key="4">
    <source>
        <dbReference type="Pfam" id="PF00149"/>
    </source>
</evidence>
<dbReference type="Proteomes" id="UP000260823">
    <property type="component" value="Unassembled WGS sequence"/>
</dbReference>
<dbReference type="EMBL" id="QWDE01000001">
    <property type="protein sequence ID" value="RFZ84247.1"/>
    <property type="molecule type" value="Genomic_DNA"/>
</dbReference>
<evidence type="ECO:0008006" key="8">
    <source>
        <dbReference type="Google" id="ProtNLM"/>
    </source>
</evidence>
<proteinExistence type="predicted"/>
<name>A0A3E2NTG8_9SPHI</name>
<keyword evidence="2" id="KW-0472">Membrane</keyword>
<reference evidence="6 7" key="1">
    <citation type="submission" date="2018-08" db="EMBL/GenBank/DDBJ databases">
        <title>Mucilaginibacter terrae sp. nov., isolated from manganese diggings.</title>
        <authorList>
            <person name="Huang Y."/>
            <person name="Zhou Z."/>
        </authorList>
    </citation>
    <scope>NUCLEOTIDE SEQUENCE [LARGE SCALE GENOMIC DNA]</scope>
    <source>
        <strain evidence="6 7">ZH6</strain>
    </source>
</reference>
<dbReference type="Gene3D" id="2.40.160.50">
    <property type="entry name" value="membrane protein fhac: a member of the omp85/tpsb transporter family"/>
    <property type="match status" value="1"/>
</dbReference>
<dbReference type="RefSeq" id="WP_117381137.1">
    <property type="nucleotide sequence ID" value="NZ_QWDE01000001.1"/>
</dbReference>
<dbReference type="SUPFAM" id="SSF56300">
    <property type="entry name" value="Metallo-dependent phosphatases"/>
    <property type="match status" value="1"/>
</dbReference>
<comment type="caution">
    <text evidence="6">The sequence shown here is derived from an EMBL/GenBank/DDBJ whole genome shotgun (WGS) entry which is preliminary data.</text>
</comment>
<evidence type="ECO:0000313" key="6">
    <source>
        <dbReference type="EMBL" id="RFZ84247.1"/>
    </source>
</evidence>
<dbReference type="InterPro" id="IPR004843">
    <property type="entry name" value="Calcineurin-like_PHP"/>
</dbReference>
<evidence type="ECO:0000313" key="7">
    <source>
        <dbReference type="Proteomes" id="UP000260823"/>
    </source>
</evidence>
<evidence type="ECO:0000256" key="1">
    <source>
        <dbReference type="ARBA" id="ARBA00004370"/>
    </source>
</evidence>
<sequence length="1198" mass="135756">MRKLLLALILLFPSLLMAQTGVRNRVILIGDAGEIDPQQSFVLTNAATRIIKDKTTVVYLGDNIYPTGMGMPGSKEEEGTKNILKAQFTPMRKAGAPVYFIPGNHDWDRMGPLGMAKVKREWEFLTEQKDSLLKSVPRNGCPDPTEINISKDMVMIAFDSEWWLYLYNKDNPLADCDCQTNDEIIYRFRELLYKNRNKVILLADHHPFRSYGHHGGTYVFKDYLFPLTSVNQKLYIPFPLIGALYPLLRGTFDNPEDNGHPLYRTMMAMIDGVFASEPNVIRVSGHEHGLQFIKDGSYYQVVSGSGAKRAVTIKGKNSLYGAAIGGYVTVDQMEDKSVKFTYYANTVDSTMAEVFTYTKPYVKVEIPLSKPDKVVVGDSITVSANNEFARRNELHRVMFGKNYRSEWTAKTTVPVIRVSKYKGGLTPVEFGGAHQKQALVLKDAAGKTYIMSSIEKYPLVLLPQALSQTFAKSWLKDAMSAQHPYGALISPVIAQAVNLRHTNPIIGYVAPDSKLGYYESQFSGKLVLLENREPGDSSLNTGNMIAELNKSNNNRLDTVEYLKTRLLDWFLGDWDQQPEKLRWLASKRGENTYYSAIPIDRAEAFYVNQGLIPNLAAKQYVARYLKGYNASVRSVNDFFYNSNDVNTRFLSQLDQKKWLDVTRNFKDSLTDAVLESSLRRLPQAIYKLSHDRLLKEMKQRRATLLEASEKYYTFLSKKVDVKATDISELFVIKDTLDNKLLIRVNKLPITKERSTVYFRVFDPATTNEVRVYTGKGNDSLFVNNTKSPIKLRIIGGSGHRVYNFMNTTPKVRVYEKTTSATFLGNFANIKQKLSDDSSNVAYVPTNRYHTVIPLLSVGYDLDQGFYADAGVKYLHQGFRKNPSSTTELTVGHSFGYNSTRIKFLSEVNAGLNNLDKQFKLEAYLPNSINFFGRGNKTGFDKDNGIGYYRDRFNYFIGEATLRWQNAANTESVQYGVAAQYYHFLQNSSPGFIGNTPLINSYDSTSYRDNKFHAGLTVTYIDDKRNRKILTNWGVYVHSNLRAFAGFGNSAKPYVQWLTEATLYKSVDVHSNFVITEKAGAGVTFGKAAFYQSVFLGGENSLIGYRENRFAGEQMLYNNLEARYRLNSFLSYILPGQYGLTARYDVGRVWDRSEHSNAVWHNGFGVGAYFSPSDMALLQLKAGYSKEGWYPYVNFKLTF</sequence>
<dbReference type="GO" id="GO:0019867">
    <property type="term" value="C:outer membrane"/>
    <property type="evidence" value="ECO:0007669"/>
    <property type="project" value="InterPro"/>
</dbReference>
<comment type="subcellular location">
    <subcellularLocation>
        <location evidence="1">Membrane</location>
    </subcellularLocation>
</comment>
<dbReference type="OrthoDB" id="333971at2"/>
<feature type="domain" description="Calcineurin-like phosphoesterase" evidence="4">
    <location>
        <begin position="25"/>
        <end position="224"/>
    </location>
</feature>
<gene>
    <name evidence="6" type="ORF">DYU05_01045</name>
</gene>
<dbReference type="InterPro" id="IPR029052">
    <property type="entry name" value="Metallo-depent_PP-like"/>
</dbReference>